<dbReference type="Proteomes" id="UP000054166">
    <property type="component" value="Unassembled WGS sequence"/>
</dbReference>
<name>A0A0C3C3W8_PILCF</name>
<evidence type="ECO:0000313" key="2">
    <source>
        <dbReference type="Proteomes" id="UP000054166"/>
    </source>
</evidence>
<keyword evidence="2" id="KW-1185">Reference proteome</keyword>
<dbReference type="AlphaFoldDB" id="A0A0C3C3W8"/>
<sequence length="213" mass="24507">MSMYGATPGIVEMWDRLLRDHSKNTGKHLSATDYSIVKAVSPYLWRKPTSLSAWFIEEPGQAGRIDPSRESRLTTGIALCLEDRSVTSKTSSTEFHVYYCRLGVPMFREGGYTFYSSEEHFFSRKYFPCEDTPISTIIAVPNYHTCENGRYLSIQPNMFGQRMITGYSNLALPPLRVWEKEEEEEGDMLKPMVGFSWYLNQEESMKKEGEEGM</sequence>
<proteinExistence type="predicted"/>
<gene>
    <name evidence="1" type="ORF">PILCRDRAFT_6565</name>
</gene>
<dbReference type="EMBL" id="KN832988">
    <property type="protein sequence ID" value="KIM84312.1"/>
    <property type="molecule type" value="Genomic_DNA"/>
</dbReference>
<dbReference type="HOGENOM" id="CLU_056417_0_1_1"/>
<reference evidence="1 2" key="1">
    <citation type="submission" date="2014-04" db="EMBL/GenBank/DDBJ databases">
        <authorList>
            <consortium name="DOE Joint Genome Institute"/>
            <person name="Kuo A."/>
            <person name="Tarkka M."/>
            <person name="Buscot F."/>
            <person name="Kohler A."/>
            <person name="Nagy L.G."/>
            <person name="Floudas D."/>
            <person name="Copeland A."/>
            <person name="Barry K.W."/>
            <person name="Cichocki N."/>
            <person name="Veneault-Fourrey C."/>
            <person name="LaButti K."/>
            <person name="Lindquist E.A."/>
            <person name="Lipzen A."/>
            <person name="Lundell T."/>
            <person name="Morin E."/>
            <person name="Murat C."/>
            <person name="Sun H."/>
            <person name="Tunlid A."/>
            <person name="Henrissat B."/>
            <person name="Grigoriev I.V."/>
            <person name="Hibbett D.S."/>
            <person name="Martin F."/>
            <person name="Nordberg H.P."/>
            <person name="Cantor M.N."/>
            <person name="Hua S.X."/>
        </authorList>
    </citation>
    <scope>NUCLEOTIDE SEQUENCE [LARGE SCALE GENOMIC DNA]</scope>
    <source>
        <strain evidence="1 2">F 1598</strain>
    </source>
</reference>
<accession>A0A0C3C3W8</accession>
<evidence type="ECO:0000313" key="1">
    <source>
        <dbReference type="EMBL" id="KIM84312.1"/>
    </source>
</evidence>
<organism evidence="1 2">
    <name type="scientific">Piloderma croceum (strain F 1598)</name>
    <dbReference type="NCBI Taxonomy" id="765440"/>
    <lineage>
        <taxon>Eukaryota</taxon>
        <taxon>Fungi</taxon>
        <taxon>Dikarya</taxon>
        <taxon>Basidiomycota</taxon>
        <taxon>Agaricomycotina</taxon>
        <taxon>Agaricomycetes</taxon>
        <taxon>Agaricomycetidae</taxon>
        <taxon>Atheliales</taxon>
        <taxon>Atheliaceae</taxon>
        <taxon>Piloderma</taxon>
    </lineage>
</organism>
<protein>
    <submittedName>
        <fullName evidence="1">Uncharacterized protein</fullName>
    </submittedName>
</protein>
<dbReference type="InParanoid" id="A0A0C3C3W8"/>
<reference evidence="2" key="2">
    <citation type="submission" date="2015-01" db="EMBL/GenBank/DDBJ databases">
        <title>Evolutionary Origins and Diversification of the Mycorrhizal Mutualists.</title>
        <authorList>
            <consortium name="DOE Joint Genome Institute"/>
            <consortium name="Mycorrhizal Genomics Consortium"/>
            <person name="Kohler A."/>
            <person name="Kuo A."/>
            <person name="Nagy L.G."/>
            <person name="Floudas D."/>
            <person name="Copeland A."/>
            <person name="Barry K.W."/>
            <person name="Cichocki N."/>
            <person name="Veneault-Fourrey C."/>
            <person name="LaButti K."/>
            <person name="Lindquist E.A."/>
            <person name="Lipzen A."/>
            <person name="Lundell T."/>
            <person name="Morin E."/>
            <person name="Murat C."/>
            <person name="Riley R."/>
            <person name="Ohm R."/>
            <person name="Sun H."/>
            <person name="Tunlid A."/>
            <person name="Henrissat B."/>
            <person name="Grigoriev I.V."/>
            <person name="Hibbett D.S."/>
            <person name="Martin F."/>
        </authorList>
    </citation>
    <scope>NUCLEOTIDE SEQUENCE [LARGE SCALE GENOMIC DNA]</scope>
    <source>
        <strain evidence="2">F 1598</strain>
    </source>
</reference>